<dbReference type="RefSeq" id="WP_344012780.1">
    <property type="nucleotide sequence ID" value="NZ_BAAAIZ010000034.1"/>
</dbReference>
<evidence type="ECO:0000313" key="2">
    <source>
        <dbReference type="Proteomes" id="UP001500973"/>
    </source>
</evidence>
<accession>A0ABN1YVD7</accession>
<protein>
    <submittedName>
        <fullName evidence="1">Uncharacterized protein</fullName>
    </submittedName>
</protein>
<dbReference type="Proteomes" id="UP001500973">
    <property type="component" value="Unassembled WGS sequence"/>
</dbReference>
<keyword evidence="2" id="KW-1185">Reference proteome</keyword>
<proteinExistence type="predicted"/>
<dbReference type="EMBL" id="BAAAIZ010000034">
    <property type="protein sequence ID" value="GAA1423550.1"/>
    <property type="molecule type" value="Genomic_DNA"/>
</dbReference>
<name>A0ABN1YVD7_9ACTN</name>
<gene>
    <name evidence="1" type="ORF">GCM10009601_26940</name>
</gene>
<organism evidence="1 2">
    <name type="scientific">Streptomyces thermospinosisporus</name>
    <dbReference type="NCBI Taxonomy" id="161482"/>
    <lineage>
        <taxon>Bacteria</taxon>
        <taxon>Bacillati</taxon>
        <taxon>Actinomycetota</taxon>
        <taxon>Actinomycetes</taxon>
        <taxon>Kitasatosporales</taxon>
        <taxon>Streptomycetaceae</taxon>
        <taxon>Streptomyces</taxon>
    </lineage>
</organism>
<evidence type="ECO:0000313" key="1">
    <source>
        <dbReference type="EMBL" id="GAA1423550.1"/>
    </source>
</evidence>
<sequence length="43" mass="4379">MSCSPGSPRLPLPLPVTGGEPLVTEGVQVEGPLVNNLTLPALK</sequence>
<comment type="caution">
    <text evidence="1">The sequence shown here is derived from an EMBL/GenBank/DDBJ whole genome shotgun (WGS) entry which is preliminary data.</text>
</comment>
<reference evidence="1 2" key="1">
    <citation type="journal article" date="2019" name="Int. J. Syst. Evol. Microbiol.">
        <title>The Global Catalogue of Microorganisms (GCM) 10K type strain sequencing project: providing services to taxonomists for standard genome sequencing and annotation.</title>
        <authorList>
            <consortium name="The Broad Institute Genomics Platform"/>
            <consortium name="The Broad Institute Genome Sequencing Center for Infectious Disease"/>
            <person name="Wu L."/>
            <person name="Ma J."/>
        </authorList>
    </citation>
    <scope>NUCLEOTIDE SEQUENCE [LARGE SCALE GENOMIC DNA]</scope>
    <source>
        <strain evidence="1 2">JCM 11756</strain>
    </source>
</reference>